<evidence type="ECO:0000256" key="2">
    <source>
        <dbReference type="SAM" id="Phobius"/>
    </source>
</evidence>
<feature type="region of interest" description="Disordered" evidence="1">
    <location>
        <begin position="63"/>
        <end position="134"/>
    </location>
</feature>
<name>A0ABR8MTH7_9BACL</name>
<keyword evidence="2" id="KW-0812">Transmembrane</keyword>
<evidence type="ECO:0000256" key="1">
    <source>
        <dbReference type="SAM" id="MobiDB-lite"/>
    </source>
</evidence>
<dbReference type="RefSeq" id="WP_191202472.1">
    <property type="nucleotide sequence ID" value="NZ_JACXZA010000001.1"/>
</dbReference>
<keyword evidence="2" id="KW-1133">Transmembrane helix</keyword>
<keyword evidence="2" id="KW-0472">Membrane</keyword>
<dbReference type="Proteomes" id="UP000609346">
    <property type="component" value="Unassembled WGS sequence"/>
</dbReference>
<feature type="transmembrane region" description="Helical" evidence="2">
    <location>
        <begin position="30"/>
        <end position="50"/>
    </location>
</feature>
<comment type="caution">
    <text evidence="3">The sequence shown here is derived from an EMBL/GenBank/DDBJ whole genome shotgun (WGS) entry which is preliminary data.</text>
</comment>
<organism evidence="3 4">
    <name type="scientific">Paenibacillus terricola</name>
    <dbReference type="NCBI Taxonomy" id="2763503"/>
    <lineage>
        <taxon>Bacteria</taxon>
        <taxon>Bacillati</taxon>
        <taxon>Bacillota</taxon>
        <taxon>Bacilli</taxon>
        <taxon>Bacillales</taxon>
        <taxon>Paenibacillaceae</taxon>
        <taxon>Paenibacillus</taxon>
    </lineage>
</organism>
<gene>
    <name evidence="3" type="ORF">H8B09_05810</name>
</gene>
<evidence type="ECO:0000313" key="3">
    <source>
        <dbReference type="EMBL" id="MBD3918262.1"/>
    </source>
</evidence>
<proteinExistence type="predicted"/>
<dbReference type="EMBL" id="JACXZA010000001">
    <property type="protein sequence ID" value="MBD3918262.1"/>
    <property type="molecule type" value="Genomic_DNA"/>
</dbReference>
<feature type="transmembrane region" description="Helical" evidence="2">
    <location>
        <begin position="7"/>
        <end position="24"/>
    </location>
</feature>
<evidence type="ECO:0000313" key="4">
    <source>
        <dbReference type="Proteomes" id="UP000609346"/>
    </source>
</evidence>
<accession>A0ABR8MTH7</accession>
<keyword evidence="4" id="KW-1185">Reference proteome</keyword>
<protein>
    <submittedName>
        <fullName evidence="3">Uncharacterized protein</fullName>
    </submittedName>
</protein>
<reference evidence="3 4" key="1">
    <citation type="submission" date="2020-09" db="EMBL/GenBank/DDBJ databases">
        <title>Paenibacillus sp. strain PR3 16S rRNA gene Genome sequencing and assembly.</title>
        <authorList>
            <person name="Kim J."/>
        </authorList>
    </citation>
    <scope>NUCLEOTIDE SEQUENCE [LARGE SCALE GENOMIC DNA]</scope>
    <source>
        <strain evidence="3 4">PR3</strain>
    </source>
</reference>
<sequence>MIGTWRWNVGFGAVGGMMSLLFSLSGNTFAVSILRGIYAFAAFFLLAYLFRAVLKMAMPQPTLPSLRQDEQGGRQDAGTQFEAVTPDESEELHELLKSDSNSRPAATAAAGAQSHQFQPLKPPQLVSTQNKDPEELAKAVRHLTGG</sequence>